<sequence length="422" mass="45597">MYAPPILALRAMERIAFLCGVFSLPFLCWTSADRSDSVSLYGGSSVGPCSAAGVRDNLTFIANYTDLPDALEELERNATTEFSHFTVCLRGDGAFTLSPVNLTDVRLENLRFEGCTSPIGLELVETVVIVNCSFRYFTEAVFDIFNCQDTNIVDSVFEHNSGHGLSGVTSRGNTGGVAIGFRNAPPSMREVSVIISNTTFLNNTAFSTSFLLALDRLVYPGRGGALGMFMSHAFDNVTVVISHCSFVENTAALFGGGIFYLVTHESHRHKLLIDNTTFDSNSGLFGASGVMLANPLSLEELPGEREPVLFKIRGCRFVNHTANSGGSISLFPSYLTGRGSQMILSDSVFVNNRENESDPFAHGSAIAISEINIFSDRSSIPVHQITNCTFVNNSGQNGIVNDGYAPILFSGANSSLETKEHH</sequence>
<dbReference type="AlphaFoldDB" id="A0AA35TYW3"/>
<name>A0AA35TYW3_GEOBA</name>
<protein>
    <recommendedName>
        <fullName evidence="3">Right handed beta helix domain-containing protein</fullName>
    </recommendedName>
</protein>
<accession>A0AA35TYW3</accession>
<evidence type="ECO:0008006" key="3">
    <source>
        <dbReference type="Google" id="ProtNLM"/>
    </source>
</evidence>
<dbReference type="InterPro" id="IPR011050">
    <property type="entry name" value="Pectin_lyase_fold/virulence"/>
</dbReference>
<dbReference type="Gene3D" id="2.160.20.10">
    <property type="entry name" value="Single-stranded right-handed beta-helix, Pectin lyase-like"/>
    <property type="match status" value="1"/>
</dbReference>
<evidence type="ECO:0000313" key="1">
    <source>
        <dbReference type="EMBL" id="CAI8057060.1"/>
    </source>
</evidence>
<reference evidence="1" key="1">
    <citation type="submission" date="2023-03" db="EMBL/GenBank/DDBJ databases">
        <authorList>
            <person name="Steffen K."/>
            <person name="Cardenas P."/>
        </authorList>
    </citation>
    <scope>NUCLEOTIDE SEQUENCE</scope>
</reference>
<evidence type="ECO:0000313" key="2">
    <source>
        <dbReference type="Proteomes" id="UP001174909"/>
    </source>
</evidence>
<comment type="caution">
    <text evidence="1">The sequence shown here is derived from an EMBL/GenBank/DDBJ whole genome shotgun (WGS) entry which is preliminary data.</text>
</comment>
<dbReference type="Proteomes" id="UP001174909">
    <property type="component" value="Unassembled WGS sequence"/>
</dbReference>
<dbReference type="InterPro" id="IPR012334">
    <property type="entry name" value="Pectin_lyas_fold"/>
</dbReference>
<dbReference type="PANTHER" id="PTHR11319:SF35">
    <property type="entry name" value="OUTER MEMBRANE PROTEIN PMPC-RELATED"/>
    <property type="match status" value="1"/>
</dbReference>
<dbReference type="PANTHER" id="PTHR11319">
    <property type="entry name" value="G PROTEIN-COUPLED RECEPTOR-RELATED"/>
    <property type="match status" value="1"/>
</dbReference>
<organism evidence="1 2">
    <name type="scientific">Geodia barretti</name>
    <name type="common">Barrett's horny sponge</name>
    <dbReference type="NCBI Taxonomy" id="519541"/>
    <lineage>
        <taxon>Eukaryota</taxon>
        <taxon>Metazoa</taxon>
        <taxon>Porifera</taxon>
        <taxon>Demospongiae</taxon>
        <taxon>Heteroscleromorpha</taxon>
        <taxon>Tetractinellida</taxon>
        <taxon>Astrophorina</taxon>
        <taxon>Geodiidae</taxon>
        <taxon>Geodia</taxon>
    </lineage>
</organism>
<dbReference type="SUPFAM" id="SSF51126">
    <property type="entry name" value="Pectin lyase-like"/>
    <property type="match status" value="1"/>
</dbReference>
<keyword evidence="2" id="KW-1185">Reference proteome</keyword>
<gene>
    <name evidence="1" type="ORF">GBAR_LOCUS31078</name>
</gene>
<proteinExistence type="predicted"/>
<dbReference type="EMBL" id="CASHTH010004419">
    <property type="protein sequence ID" value="CAI8057060.1"/>
    <property type="molecule type" value="Genomic_DNA"/>
</dbReference>